<organism evidence="3 4">
    <name type="scientific">Tamaricihabitans halophyticus</name>
    <dbReference type="NCBI Taxonomy" id="1262583"/>
    <lineage>
        <taxon>Bacteria</taxon>
        <taxon>Bacillati</taxon>
        <taxon>Actinomycetota</taxon>
        <taxon>Actinomycetes</taxon>
        <taxon>Pseudonocardiales</taxon>
        <taxon>Pseudonocardiaceae</taxon>
        <taxon>Tamaricihabitans</taxon>
    </lineage>
</organism>
<dbReference type="AlphaFoldDB" id="A0A4R2R5R3"/>
<evidence type="ECO:0000259" key="2">
    <source>
        <dbReference type="SMART" id="SM00093"/>
    </source>
</evidence>
<protein>
    <submittedName>
        <fullName evidence="3">Serpin B</fullName>
    </submittedName>
</protein>
<dbReference type="InterPro" id="IPR036186">
    <property type="entry name" value="Serpin_sf"/>
</dbReference>
<comment type="caution">
    <text evidence="3">The sequence shown here is derived from an EMBL/GenBank/DDBJ whole genome shotgun (WGS) entry which is preliminary data.</text>
</comment>
<keyword evidence="4" id="KW-1185">Reference proteome</keyword>
<evidence type="ECO:0000313" key="4">
    <source>
        <dbReference type="Proteomes" id="UP000294911"/>
    </source>
</evidence>
<dbReference type="SMART" id="SM00093">
    <property type="entry name" value="SERPIN"/>
    <property type="match status" value="1"/>
</dbReference>
<dbReference type="InterPro" id="IPR023795">
    <property type="entry name" value="Serpin_CS"/>
</dbReference>
<proteinExistence type="inferred from homology"/>
<dbReference type="InterPro" id="IPR023796">
    <property type="entry name" value="Serpin_dom"/>
</dbReference>
<dbReference type="Gene3D" id="2.30.39.10">
    <property type="entry name" value="Alpha-1-antitrypsin, domain 1"/>
    <property type="match status" value="1"/>
</dbReference>
<dbReference type="PANTHER" id="PTHR11461">
    <property type="entry name" value="SERINE PROTEASE INHIBITOR, SERPIN"/>
    <property type="match status" value="1"/>
</dbReference>
<dbReference type="GO" id="GO:0004867">
    <property type="term" value="F:serine-type endopeptidase inhibitor activity"/>
    <property type="evidence" value="ECO:0007669"/>
    <property type="project" value="InterPro"/>
</dbReference>
<dbReference type="RefSeq" id="WP_132876322.1">
    <property type="nucleotide sequence ID" value="NZ_SLXQ01000002.1"/>
</dbReference>
<comment type="similarity">
    <text evidence="1">Belongs to the serpin family.</text>
</comment>
<sequence>MSTARLSFALDLHRELSADPGHNSCYSPYSVASALGMVSQAASGDTRAELLDLLLGDREGEFGKRAELLASAAILDPPRAGAPEVPTLAVANGLWAAEDLPINPDFLVDLAGWPGAKLATAPFRADPEAARGRINADVAETTRQLIPELIPAGQLGPATVAALVNAVYLRVAWRARFAARQTEPDTFHAPDRDYPVSMMRQTEQLGYAAGDGWQVVRLPAEGGVEAVVLLPDGELGAAEAALDGPRLGALLDAPRQTRVRLSLPRFEVRAAAELSSALGTLGVRRLFGSGAELTGLSSDTRLAVSAALHEAVLRVDEEGLEGAAATAVLVRMVAMPRDEPVEVTVDRPFLFLVRHAATGEIYFFARIAHP</sequence>
<evidence type="ECO:0000313" key="3">
    <source>
        <dbReference type="EMBL" id="TCP54921.1"/>
    </source>
</evidence>
<gene>
    <name evidence="3" type="ORF">EV191_102130</name>
</gene>
<dbReference type="InterPro" id="IPR000215">
    <property type="entry name" value="Serpin_fam"/>
</dbReference>
<dbReference type="CDD" id="cd19590">
    <property type="entry name" value="serpin_thermopin-like"/>
    <property type="match status" value="1"/>
</dbReference>
<dbReference type="SUPFAM" id="SSF56574">
    <property type="entry name" value="Serpins"/>
    <property type="match status" value="1"/>
</dbReference>
<reference evidence="3 4" key="1">
    <citation type="submission" date="2019-03" db="EMBL/GenBank/DDBJ databases">
        <title>Genomic Encyclopedia of Type Strains, Phase IV (KMG-IV): sequencing the most valuable type-strain genomes for metagenomic binning, comparative biology and taxonomic classification.</title>
        <authorList>
            <person name="Goeker M."/>
        </authorList>
    </citation>
    <scope>NUCLEOTIDE SEQUENCE [LARGE SCALE GENOMIC DNA]</scope>
    <source>
        <strain evidence="3 4">DSM 45765</strain>
    </source>
</reference>
<feature type="domain" description="Serpin" evidence="2">
    <location>
        <begin position="10"/>
        <end position="370"/>
    </location>
</feature>
<accession>A0A4R2R5R3</accession>
<dbReference type="InterPro" id="IPR042178">
    <property type="entry name" value="Serpin_sf_1"/>
</dbReference>
<dbReference type="PANTHER" id="PTHR11461:SF211">
    <property type="entry name" value="GH10112P-RELATED"/>
    <property type="match status" value="1"/>
</dbReference>
<evidence type="ECO:0000256" key="1">
    <source>
        <dbReference type="RuleBase" id="RU000411"/>
    </source>
</evidence>
<dbReference type="Pfam" id="PF00079">
    <property type="entry name" value="Serpin"/>
    <property type="match status" value="1"/>
</dbReference>
<dbReference type="PROSITE" id="PS00284">
    <property type="entry name" value="SERPIN"/>
    <property type="match status" value="1"/>
</dbReference>
<dbReference type="Proteomes" id="UP000294911">
    <property type="component" value="Unassembled WGS sequence"/>
</dbReference>
<dbReference type="GO" id="GO:0005615">
    <property type="term" value="C:extracellular space"/>
    <property type="evidence" value="ECO:0007669"/>
    <property type="project" value="InterPro"/>
</dbReference>
<dbReference type="OrthoDB" id="9764871at2"/>
<dbReference type="Gene3D" id="3.30.497.10">
    <property type="entry name" value="Antithrombin, subunit I, domain 2"/>
    <property type="match status" value="1"/>
</dbReference>
<name>A0A4R2R5R3_9PSEU</name>
<dbReference type="InterPro" id="IPR042185">
    <property type="entry name" value="Serpin_sf_2"/>
</dbReference>
<dbReference type="EMBL" id="SLXQ01000002">
    <property type="protein sequence ID" value="TCP54921.1"/>
    <property type="molecule type" value="Genomic_DNA"/>
</dbReference>